<comment type="similarity">
    <text evidence="1">Belongs to the UbiJ family.</text>
</comment>
<dbReference type="InterPro" id="IPR003033">
    <property type="entry name" value="SCP2_sterol-bd_dom"/>
</dbReference>
<feature type="domain" description="SCP2" evidence="3">
    <location>
        <begin position="26"/>
        <end position="128"/>
    </location>
</feature>
<gene>
    <name evidence="1" type="primary">ubiJ</name>
    <name evidence="4" type="ORF">GCM10022229_00560</name>
</gene>
<comment type="subcellular location">
    <subcellularLocation>
        <location evidence="1">Cytoplasm</location>
    </subcellularLocation>
</comment>
<proteinExistence type="inferred from homology"/>
<evidence type="ECO:0000256" key="1">
    <source>
        <dbReference type="HAMAP-Rule" id="MF_02215"/>
    </source>
</evidence>
<comment type="function">
    <text evidence="1">Required for ubiquinone (coenzyme Q) biosynthesis. Binds hydrophobic ubiquinone biosynthetic intermediates via its SCP2 domain and is essential for the stability of the Ubi complex. May constitute a docking platform where Ubi enzymes assemble and access their SCP2-bound polyprenyl substrates.</text>
</comment>
<feature type="coiled-coil region" evidence="2">
    <location>
        <begin position="190"/>
        <end position="217"/>
    </location>
</feature>
<sequence>MTDANAPTSPLDAFKPAAGRVLEAALNRAVALDPDTHEALRALDGRRIELALQSPPLALELRVDDGRLVVGPAGRREDEADLSVRSTLGALLGQLPSLLGSRGDEAPPIGGMRISGDADLARRLQRLAERFDPDWQQPFVAVLGDVVGVQVANGFAAALKQARTLAGGLAGNAAEYVVEESRDVVGRDELDAFHDDVDALRDDAERLAARVARLAGAAR</sequence>
<evidence type="ECO:0000313" key="4">
    <source>
        <dbReference type="EMBL" id="GAA3911873.1"/>
    </source>
</evidence>
<dbReference type="InterPro" id="IPR038989">
    <property type="entry name" value="UbiJ"/>
</dbReference>
<dbReference type="RefSeq" id="WP_344757922.1">
    <property type="nucleotide sequence ID" value="NZ_BAAAZU010000001.1"/>
</dbReference>
<evidence type="ECO:0000256" key="2">
    <source>
        <dbReference type="SAM" id="Coils"/>
    </source>
</evidence>
<dbReference type="HAMAP" id="MF_02215">
    <property type="entry name" value="UbiJ"/>
    <property type="match status" value="1"/>
</dbReference>
<dbReference type="PANTHER" id="PTHR38693:SF1">
    <property type="entry name" value="UBIQUINONE BIOSYNTHESIS ACCESSORY FACTOR UBIJ"/>
    <property type="match status" value="1"/>
</dbReference>
<dbReference type="PANTHER" id="PTHR38693">
    <property type="entry name" value="UBIQUINONE BIOSYNTHESIS PROTEIN UBIJ"/>
    <property type="match status" value="1"/>
</dbReference>
<accession>A0ABP7M1M6</accession>
<name>A0ABP7M1M6_9GAMM</name>
<keyword evidence="1" id="KW-0963">Cytoplasm</keyword>
<dbReference type="EMBL" id="BAAAZU010000001">
    <property type="protein sequence ID" value="GAA3911873.1"/>
    <property type="molecule type" value="Genomic_DNA"/>
</dbReference>
<evidence type="ECO:0000313" key="5">
    <source>
        <dbReference type="Proteomes" id="UP001501727"/>
    </source>
</evidence>
<keyword evidence="5" id="KW-1185">Reference proteome</keyword>
<dbReference type="Proteomes" id="UP001501727">
    <property type="component" value="Unassembled WGS sequence"/>
</dbReference>
<keyword evidence="1" id="KW-0831">Ubiquinone biosynthesis</keyword>
<keyword evidence="2" id="KW-0175">Coiled coil</keyword>
<evidence type="ECO:0000259" key="3">
    <source>
        <dbReference type="Pfam" id="PF02036"/>
    </source>
</evidence>
<comment type="caution">
    <text evidence="4">The sequence shown here is derived from an EMBL/GenBank/DDBJ whole genome shotgun (WGS) entry which is preliminary data.</text>
</comment>
<protein>
    <recommendedName>
        <fullName evidence="1">Ubiquinone biosynthesis accessory factor UbiJ</fullName>
    </recommendedName>
</protein>
<dbReference type="Pfam" id="PF02036">
    <property type="entry name" value="SCP2"/>
    <property type="match status" value="1"/>
</dbReference>
<organism evidence="4 5">
    <name type="scientific">Luteimonas lutimaris</name>
    <dbReference type="NCBI Taxonomy" id="698645"/>
    <lineage>
        <taxon>Bacteria</taxon>
        <taxon>Pseudomonadati</taxon>
        <taxon>Pseudomonadota</taxon>
        <taxon>Gammaproteobacteria</taxon>
        <taxon>Lysobacterales</taxon>
        <taxon>Lysobacteraceae</taxon>
        <taxon>Luteimonas</taxon>
    </lineage>
</organism>
<comment type="pathway">
    <text evidence="1">Cofactor biosynthesis; ubiquinone biosynthesis.</text>
</comment>
<reference evidence="5" key="1">
    <citation type="journal article" date="2019" name="Int. J. Syst. Evol. Microbiol.">
        <title>The Global Catalogue of Microorganisms (GCM) 10K type strain sequencing project: providing services to taxonomists for standard genome sequencing and annotation.</title>
        <authorList>
            <consortium name="The Broad Institute Genomics Platform"/>
            <consortium name="The Broad Institute Genome Sequencing Center for Infectious Disease"/>
            <person name="Wu L."/>
            <person name="Ma J."/>
        </authorList>
    </citation>
    <scope>NUCLEOTIDE SEQUENCE [LARGE SCALE GENOMIC DNA]</scope>
    <source>
        <strain evidence="5">JCM 16916</strain>
    </source>
</reference>